<evidence type="ECO:0000256" key="6">
    <source>
        <dbReference type="ARBA" id="ARBA00022737"/>
    </source>
</evidence>
<sequence>MSDPNEAAISAEKEALKLKLPPIVYPPENLYAVTPKQIKLLKYRRSKEQQNKINKLVIDRAKINLDRTLNKRIPPLPEPDYPSTMTSDVKKKGLNYNYMKQCVESSPIVPIQIKDVLRRTVEGFVKLFDPKDQQKLPIFKMELTFDDDKMEFCPTFQDLEDVILGLVERIAEVLQNIQTVPSWLSGTSTPVNLDTELPEHVLQWALNTLKVAVHQNLEGARKHYETYVEKYNWLLDGTAVEMIEAFQAEDHTFDEYTEFIEKFFSLASEIMLLPQWVHYPMVRLDCEDLKTGLTNKAKAFANMLLNDIASKHRKENECICSEFEAIKERALKVPETTEEMMDLIAYVEKARTVRIQELALRIQESKHQMSYFLDTLIFPQEALTLNANVLLWPKKINPIFDENDELIENAKHKRENELVAKREKLILEVEKESRRMEEFTEFAELERMQQYVTDVRQLQKHIQESEEAVQFINKEEELFKWELTKYPELDNLKNNIEPYQKFFNLVLKWQRAEKRWMDGGFLDLNGESMEADVDEFSREIFKTLKFFQMKHKKELQERRKATRKRSVTEEIPEEEPKENPTITMCSIIMEQIKAFKDYIPTVSILCNPGMRARHWKQMSEIVGYDLTPDSGTTLRKVLKLNLTPYLDKFEVISSGASKEFSLEKGMHTMIGTWDAISFHISLYRDTGVYILSTVDEIQAILDDQLIKTQTMRGSPFIKPFEKEIKAWEDHLIRIQETIDEWLKVQAQWLYLEPIFYSEDIMQQMPEEGCQFHTVDRHWRDIMKFCAKDPKVLAATSLTGLLEKLQTCNDLLEKILKGLTAYLEKKRLFFPRFFFLSNDEMLEILSETKDPHRVQPHLKKCFEGIAKLEFLPSLDIKAMYSSEGERVELIELISTSAARGAVEKWLIQVEDLMLRSIHDVIAAARLGLKKYYKELQHQLNDIVELVRGKLSKQNRITLGALVTIDVHARDVVMDMIEMAVSHETDFQWLAQLRYYWEYENACVHIINCNVKYAYEYLGNSPRLVITPLTDRCYRTLIGAFYLNLGGAPEGPAGTGKTETTKDLAKALAVQCVVFNCSDGLDYLAMGKFFKGLASSGAWACFDEFNRIELEVLSVVAQQILCIQRAIQQKLEVFVFEGTELKLNPNCFVAITMNPGYAGRSELPDNLKVLFRTVAMMVPNYALIAEISLYSYGFLNAKPLSVKIVMTYRLCSEQLSSQFHYDYGMRAVKAVLVAAGNLKLKYPNENEDILLLRSIKDVNEPKFLSHDIPLFNGITSDLFPGIKLPEADYNDFLKCAYEACSAHNLQPVKFFLEKMIQTYEMMIVRHGFMLVGEPFAAKTKVLHVLADTLTLMNEYGYGEEEKVIYRTVNPKSITMGQLFGQFDPVSHEWTDGIVANTFREFALSETPDRKWVVFDGPVDTLWIESMNTVLDDNKKPATVSRCGMIYLEPSQLGWEPLVSSWLNSLKEPLCEPEHQALLRGLFDWLIIPSLKFRKKNCKACFIFSLIWSIGGSCDTDGRLCFDTFIRLIIMGKNEENPVPACVGKWECQFDEKGLVYDYMYELKNRGRWLHWNELIKSTNLEDKHVNSQDIIVPTMDTIRYTFLMDLNITSTKPLLFVGPTGTGKSVYVKDKLMNHLEKDRYFPFYINFSARTSANQVQNIIMARLDKRRKGVFGPPMGKKCVIFIDDMNMPALEKYGAQPPVELLRQFFDCGHWYDLKDTSKITLIDIQLIAAMGPPGGGRNPVTPRFIRHFNICTINPFSDETMVRIFSSIVAFHLNVHAFSPEYFSIGNQIVSGTMEVYKQSMENLLPTPTKSHYTFNLRDFSRVIRGCLLIKRHAVENKQTMIRLFVHEVLRVFYDRLINDDDRKWLFKLIKTVTKDHFKESFDSIFLHLRKENKPTTEEDLRNLMFGDYMNPDLEGDDRVYIEITNIHHFNDIVDQCLDEYNQTHKTRMNLVVFRYVLEHLSRICRILKQSGGNALLVGLGGSGRQSLTRLATSMAKMQIFQPEISKSYGMNEWRDDMKVKL</sequence>
<dbReference type="Gene3D" id="1.20.920.30">
    <property type="match status" value="1"/>
</dbReference>
<dbReference type="Gene3D" id="1.20.58.1120">
    <property type="match status" value="1"/>
</dbReference>
<dbReference type="FunFam" id="3.20.180.20:FF:000003">
    <property type="entry name" value="Dynein heavy chain 12, axonemal"/>
    <property type="match status" value="1"/>
</dbReference>
<evidence type="ECO:0000313" key="20">
    <source>
        <dbReference type="Proteomes" id="UP000006813"/>
    </source>
</evidence>
<keyword evidence="11" id="KW-0969">Cilium</keyword>
<evidence type="ECO:0000256" key="2">
    <source>
        <dbReference type="ARBA" id="ARBA00008887"/>
    </source>
</evidence>
<dbReference type="PANTHER" id="PTHR22878:SF70">
    <property type="entry name" value="DYNEIN HEAVY CHAIN 2, AXONEMAL"/>
    <property type="match status" value="1"/>
</dbReference>
<dbReference type="SUPFAM" id="SSF52540">
    <property type="entry name" value="P-loop containing nucleoside triphosphate hydrolases"/>
    <property type="match status" value="3"/>
</dbReference>
<keyword evidence="12" id="KW-0505">Motor protein</keyword>
<evidence type="ECO:0000256" key="1">
    <source>
        <dbReference type="ARBA" id="ARBA00004430"/>
    </source>
</evidence>
<dbReference type="Gene3D" id="1.10.8.710">
    <property type="match status" value="1"/>
</dbReference>
<dbReference type="GO" id="GO:0005524">
    <property type="term" value="F:ATP binding"/>
    <property type="evidence" value="ECO:0007669"/>
    <property type="project" value="UniProtKB-KW"/>
</dbReference>
<dbReference type="InterPro" id="IPR003593">
    <property type="entry name" value="AAA+_ATPase"/>
</dbReference>
<dbReference type="FunFam" id="1.20.920.30:FF:000002">
    <property type="entry name" value="Dynein axonemal heavy chain 3"/>
    <property type="match status" value="1"/>
</dbReference>
<dbReference type="CDD" id="cd00009">
    <property type="entry name" value="AAA"/>
    <property type="match status" value="1"/>
</dbReference>
<evidence type="ECO:0000256" key="5">
    <source>
        <dbReference type="ARBA" id="ARBA00022701"/>
    </source>
</evidence>
<dbReference type="Pfam" id="PF12775">
    <property type="entry name" value="AAA_7"/>
    <property type="match status" value="1"/>
</dbReference>
<dbReference type="Gene3D" id="1.10.287.2620">
    <property type="match status" value="1"/>
</dbReference>
<evidence type="ECO:0000256" key="7">
    <source>
        <dbReference type="ARBA" id="ARBA00022741"/>
    </source>
</evidence>
<feature type="coiled-coil region" evidence="16">
    <location>
        <begin position="448"/>
        <end position="475"/>
    </location>
</feature>
<comment type="function">
    <text evidence="15">Force generating protein of respiratory cilia. Produces force towards the minus ends of microtubules. Dynein has ATPase activity; the force-producing power stroke is thought to occur on release of ADP. Involved in sperm motility; implicated in sperm flagellar assembly.</text>
</comment>
<evidence type="ECO:0000256" key="9">
    <source>
        <dbReference type="ARBA" id="ARBA00023017"/>
    </source>
</evidence>
<dbReference type="GO" id="GO:0005874">
    <property type="term" value="C:microtubule"/>
    <property type="evidence" value="ECO:0007669"/>
    <property type="project" value="UniProtKB-KW"/>
</dbReference>
<dbReference type="InterPro" id="IPR041466">
    <property type="entry name" value="Dynein_AAA5_ext"/>
</dbReference>
<dbReference type="FunFam" id="1.20.58.1120:FF:000001">
    <property type="entry name" value="dynein heavy chain 2, axonemal"/>
    <property type="match status" value="1"/>
</dbReference>
<keyword evidence="10 16" id="KW-0175">Coiled coil</keyword>
<gene>
    <name evidence="19" type="ORF">GW7_06909</name>
</gene>
<dbReference type="FunFam" id="1.10.8.710:FF:000004">
    <property type="entry name" value="Dynein axonemal heavy chain 6"/>
    <property type="match status" value="1"/>
</dbReference>
<evidence type="ECO:0000256" key="14">
    <source>
        <dbReference type="ARBA" id="ARBA00023273"/>
    </source>
</evidence>
<evidence type="ECO:0000256" key="17">
    <source>
        <dbReference type="SAM" id="MobiDB-lite"/>
    </source>
</evidence>
<dbReference type="SMART" id="SM00382">
    <property type="entry name" value="AAA"/>
    <property type="match status" value="2"/>
</dbReference>
<comment type="similarity">
    <text evidence="2">Belongs to the dynein heavy chain family.</text>
</comment>
<evidence type="ECO:0000256" key="3">
    <source>
        <dbReference type="ARBA" id="ARBA00011655"/>
    </source>
</evidence>
<dbReference type="GO" id="GO:0045505">
    <property type="term" value="F:dynein intermediate chain binding"/>
    <property type="evidence" value="ECO:0007669"/>
    <property type="project" value="InterPro"/>
</dbReference>
<dbReference type="InterPro" id="IPR027417">
    <property type="entry name" value="P-loop_NTPase"/>
</dbReference>
<evidence type="ECO:0000256" key="13">
    <source>
        <dbReference type="ARBA" id="ARBA00023212"/>
    </source>
</evidence>
<dbReference type="InterPro" id="IPR024317">
    <property type="entry name" value="Dynein_heavy_chain_D4_dom"/>
</dbReference>
<keyword evidence="7" id="KW-0547">Nucleotide-binding</keyword>
<keyword evidence="13" id="KW-0206">Cytoskeleton</keyword>
<dbReference type="Pfam" id="PF12780">
    <property type="entry name" value="AAA_8"/>
    <property type="match status" value="1"/>
</dbReference>
<comment type="subunit">
    <text evidence="3">Consists of at least two heavy chains and a number of intermediate and light chains.</text>
</comment>
<dbReference type="InterPro" id="IPR035699">
    <property type="entry name" value="AAA_6"/>
</dbReference>
<dbReference type="Pfam" id="PF08393">
    <property type="entry name" value="DHC_N2"/>
    <property type="match status" value="1"/>
</dbReference>
<feature type="domain" description="AAA+ ATPase" evidence="18">
    <location>
        <begin position="1041"/>
        <end position="1180"/>
    </location>
</feature>
<accession>G5BE71</accession>
<dbReference type="Gene3D" id="3.40.50.300">
    <property type="entry name" value="P-loop containing nucleotide triphosphate hydrolases"/>
    <property type="match status" value="5"/>
</dbReference>
<dbReference type="FunCoup" id="G5BE71">
    <property type="interactions" value="10"/>
</dbReference>
<keyword evidence="5" id="KW-0493">Microtubule</keyword>
<evidence type="ECO:0000313" key="19">
    <source>
        <dbReference type="EMBL" id="EHB07582.1"/>
    </source>
</evidence>
<dbReference type="GO" id="GO:0007018">
    <property type="term" value="P:microtubule-based movement"/>
    <property type="evidence" value="ECO:0007669"/>
    <property type="project" value="InterPro"/>
</dbReference>
<keyword evidence="8" id="KW-0067">ATP-binding</keyword>
<keyword evidence="4" id="KW-0963">Cytoplasm</keyword>
<dbReference type="eggNOG" id="KOG3595">
    <property type="taxonomic scope" value="Eukaryota"/>
</dbReference>
<dbReference type="FunFam" id="3.40.50.300:FF:000044">
    <property type="entry name" value="Dynein heavy chain 5, axonemal"/>
    <property type="match status" value="1"/>
</dbReference>
<keyword evidence="9" id="KW-0243">Dynein</keyword>
<evidence type="ECO:0000256" key="8">
    <source>
        <dbReference type="ARBA" id="ARBA00022840"/>
    </source>
</evidence>
<reference evidence="19 20" key="1">
    <citation type="journal article" date="2011" name="Nature">
        <title>Genome sequencing reveals insights into physiology and longevity of the naked mole rat.</title>
        <authorList>
            <person name="Kim E.B."/>
            <person name="Fang X."/>
            <person name="Fushan A.A."/>
            <person name="Huang Z."/>
            <person name="Lobanov A.V."/>
            <person name="Han L."/>
            <person name="Marino S.M."/>
            <person name="Sun X."/>
            <person name="Turanov A.A."/>
            <person name="Yang P."/>
            <person name="Yim S.H."/>
            <person name="Zhao X."/>
            <person name="Kasaikina M.V."/>
            <person name="Stoletzki N."/>
            <person name="Peng C."/>
            <person name="Polak P."/>
            <person name="Xiong Z."/>
            <person name="Kiezun A."/>
            <person name="Zhu Y."/>
            <person name="Chen Y."/>
            <person name="Kryukov G.V."/>
            <person name="Zhang Q."/>
            <person name="Peshkin L."/>
            <person name="Yang L."/>
            <person name="Bronson R.T."/>
            <person name="Buffenstein R."/>
            <person name="Wang B."/>
            <person name="Han C."/>
            <person name="Li Q."/>
            <person name="Chen L."/>
            <person name="Zhao W."/>
            <person name="Sunyaev S.R."/>
            <person name="Park T.J."/>
            <person name="Zhang G."/>
            <person name="Wang J."/>
            <person name="Gladyshev V.N."/>
        </authorList>
    </citation>
    <scope>NUCLEOTIDE SEQUENCE [LARGE SCALE GENOMIC DNA]</scope>
</reference>
<evidence type="ECO:0000256" key="11">
    <source>
        <dbReference type="ARBA" id="ARBA00023069"/>
    </source>
</evidence>
<dbReference type="Pfam" id="PF17857">
    <property type="entry name" value="AAA_lid_1"/>
    <property type="match status" value="1"/>
</dbReference>
<dbReference type="STRING" id="10181.G5BE71"/>
<dbReference type="Gene3D" id="1.10.472.130">
    <property type="match status" value="1"/>
</dbReference>
<proteinExistence type="inferred from homology"/>
<evidence type="ECO:0000256" key="16">
    <source>
        <dbReference type="SAM" id="Coils"/>
    </source>
</evidence>
<dbReference type="InterPro" id="IPR041589">
    <property type="entry name" value="DNAH3_AAA_lid_1"/>
</dbReference>
<dbReference type="InterPro" id="IPR013602">
    <property type="entry name" value="Dynein_heavy_linker"/>
</dbReference>
<evidence type="ECO:0000256" key="12">
    <source>
        <dbReference type="ARBA" id="ARBA00023175"/>
    </source>
</evidence>
<feature type="region of interest" description="Disordered" evidence="17">
    <location>
        <begin position="557"/>
        <end position="578"/>
    </location>
</feature>
<dbReference type="PANTHER" id="PTHR22878">
    <property type="entry name" value="DYNEIN HEAVY CHAIN 6, AXONEMAL-LIKE-RELATED"/>
    <property type="match status" value="1"/>
</dbReference>
<dbReference type="Proteomes" id="UP000006813">
    <property type="component" value="Unassembled WGS sequence"/>
</dbReference>
<dbReference type="FunFam" id="1.20.140.100:FF:000004">
    <property type="entry name" value="Dynein axonemal heavy chain 6"/>
    <property type="match status" value="1"/>
</dbReference>
<evidence type="ECO:0000259" key="18">
    <source>
        <dbReference type="SMART" id="SM00382"/>
    </source>
</evidence>
<dbReference type="GO" id="GO:0005930">
    <property type="term" value="C:axoneme"/>
    <property type="evidence" value="ECO:0007669"/>
    <property type="project" value="UniProtKB-SubCell"/>
</dbReference>
<dbReference type="FunFam" id="3.40.50.300:FF:005585">
    <property type="entry name" value="Predicted protein"/>
    <property type="match status" value="1"/>
</dbReference>
<keyword evidence="6" id="KW-0677">Repeat</keyword>
<dbReference type="EMBL" id="JH169797">
    <property type="protein sequence ID" value="EHB07582.1"/>
    <property type="molecule type" value="Genomic_DNA"/>
</dbReference>
<dbReference type="InParanoid" id="G5BE71"/>
<name>G5BE71_HETGA</name>
<evidence type="ECO:0000256" key="10">
    <source>
        <dbReference type="ARBA" id="ARBA00023054"/>
    </source>
</evidence>
<dbReference type="InterPro" id="IPR026983">
    <property type="entry name" value="DHC"/>
</dbReference>
<protein>
    <submittedName>
        <fullName evidence="19">Dynein heavy chain 12, axonemal</fullName>
    </submittedName>
</protein>
<dbReference type="Pfam" id="PF12774">
    <property type="entry name" value="AAA_6"/>
    <property type="match status" value="1"/>
</dbReference>
<organism evidence="19 20">
    <name type="scientific">Heterocephalus glaber</name>
    <name type="common">Naked mole rat</name>
    <dbReference type="NCBI Taxonomy" id="10181"/>
    <lineage>
        <taxon>Eukaryota</taxon>
        <taxon>Metazoa</taxon>
        <taxon>Chordata</taxon>
        <taxon>Craniata</taxon>
        <taxon>Vertebrata</taxon>
        <taxon>Euteleostomi</taxon>
        <taxon>Mammalia</taxon>
        <taxon>Eutheria</taxon>
        <taxon>Euarchontoglires</taxon>
        <taxon>Glires</taxon>
        <taxon>Rodentia</taxon>
        <taxon>Hystricomorpha</taxon>
        <taxon>Bathyergidae</taxon>
        <taxon>Heterocephalus</taxon>
    </lineage>
</organism>
<dbReference type="Gene3D" id="1.20.140.100">
    <property type="entry name" value="Dynein heavy chain, N-terminal domain 2"/>
    <property type="match status" value="1"/>
</dbReference>
<dbReference type="FunFam" id="1.10.287.2620:FF:000002">
    <property type="entry name" value="Dynein heavy chain 2, axonemal"/>
    <property type="match status" value="1"/>
</dbReference>
<dbReference type="GO" id="GO:0051959">
    <property type="term" value="F:dynein light intermediate chain binding"/>
    <property type="evidence" value="ECO:0007669"/>
    <property type="project" value="InterPro"/>
</dbReference>
<dbReference type="InterPro" id="IPR043157">
    <property type="entry name" value="Dynein_AAA1S"/>
</dbReference>
<feature type="domain" description="AAA+ ATPase" evidence="18">
    <location>
        <begin position="1608"/>
        <end position="1756"/>
    </location>
</feature>
<evidence type="ECO:0000256" key="15">
    <source>
        <dbReference type="ARBA" id="ARBA00057074"/>
    </source>
</evidence>
<evidence type="ECO:0000256" key="4">
    <source>
        <dbReference type="ARBA" id="ARBA00022490"/>
    </source>
</evidence>
<dbReference type="InterPro" id="IPR042222">
    <property type="entry name" value="Dynein_2_N"/>
</dbReference>
<keyword evidence="14" id="KW-0966">Cell projection</keyword>
<dbReference type="Pfam" id="PF17852">
    <property type="entry name" value="Dynein_AAA_lid"/>
    <property type="match status" value="1"/>
</dbReference>
<dbReference type="GO" id="GO:0030286">
    <property type="term" value="C:dynein complex"/>
    <property type="evidence" value="ECO:0007669"/>
    <property type="project" value="UniProtKB-KW"/>
</dbReference>
<comment type="subcellular location">
    <subcellularLocation>
        <location evidence="1">Cytoplasm</location>
        <location evidence="1">Cytoskeleton</location>
        <location evidence="1">Cilium axoneme</location>
    </subcellularLocation>
</comment>